<protein>
    <recommendedName>
        <fullName evidence="3">ArsR family transcriptional regulator</fullName>
    </recommendedName>
</protein>
<evidence type="ECO:0000313" key="2">
    <source>
        <dbReference type="Proteomes" id="UP001500002"/>
    </source>
</evidence>
<name>A0ABP4YEJ7_9MICO</name>
<dbReference type="CDD" id="cd00090">
    <property type="entry name" value="HTH_ARSR"/>
    <property type="match status" value="1"/>
</dbReference>
<evidence type="ECO:0000313" key="1">
    <source>
        <dbReference type="EMBL" id="GAA1811618.1"/>
    </source>
</evidence>
<dbReference type="InterPro" id="IPR011991">
    <property type="entry name" value="ArsR-like_HTH"/>
</dbReference>
<dbReference type="EMBL" id="BAAANJ010000007">
    <property type="protein sequence ID" value="GAA1811618.1"/>
    <property type="molecule type" value="Genomic_DNA"/>
</dbReference>
<reference evidence="2" key="1">
    <citation type="journal article" date="2019" name="Int. J. Syst. Evol. Microbiol.">
        <title>The Global Catalogue of Microorganisms (GCM) 10K type strain sequencing project: providing services to taxonomists for standard genome sequencing and annotation.</title>
        <authorList>
            <consortium name="The Broad Institute Genomics Platform"/>
            <consortium name="The Broad Institute Genome Sequencing Center for Infectious Disease"/>
            <person name="Wu L."/>
            <person name="Ma J."/>
        </authorList>
    </citation>
    <scope>NUCLEOTIDE SEQUENCE [LARGE SCALE GENOMIC DNA]</scope>
    <source>
        <strain evidence="2">JCM 14322</strain>
    </source>
</reference>
<dbReference type="SUPFAM" id="SSF46785">
    <property type="entry name" value="Winged helix' DNA-binding domain"/>
    <property type="match status" value="1"/>
</dbReference>
<dbReference type="InterPro" id="IPR052543">
    <property type="entry name" value="HTH_Metal-responsive_Reg"/>
</dbReference>
<dbReference type="Pfam" id="PF12840">
    <property type="entry name" value="HTH_20"/>
    <property type="match status" value="1"/>
</dbReference>
<dbReference type="InterPro" id="IPR036388">
    <property type="entry name" value="WH-like_DNA-bd_sf"/>
</dbReference>
<dbReference type="Gene3D" id="1.10.10.10">
    <property type="entry name" value="Winged helix-like DNA-binding domain superfamily/Winged helix DNA-binding domain"/>
    <property type="match status" value="1"/>
</dbReference>
<comment type="caution">
    <text evidence="1">The sequence shown here is derived from an EMBL/GenBank/DDBJ whole genome shotgun (WGS) entry which is preliminary data.</text>
</comment>
<dbReference type="PANTHER" id="PTHR39168:SF1">
    <property type="entry name" value="TRANSCRIPTIONAL REGULATORY PROTEIN"/>
    <property type="match status" value="1"/>
</dbReference>
<sequence>MVPRYDRNVSPPIEVCPTYRGHMLGDADLATPARLMGEPARAAMLLALLDGRALPASDLAGIAGVKPSTASAHLAQLVEAGSSSAAGSVATITSRLRDQRWRTPSKRCSCSHREAR</sequence>
<keyword evidence="2" id="KW-1185">Reference proteome</keyword>
<proteinExistence type="predicted"/>
<accession>A0ABP4YEJ7</accession>
<dbReference type="PANTHER" id="PTHR39168">
    <property type="entry name" value="TRANSCRIPTIONAL REGULATOR-RELATED"/>
    <property type="match status" value="1"/>
</dbReference>
<gene>
    <name evidence="1" type="ORF">GCM10009749_20850</name>
</gene>
<dbReference type="InterPro" id="IPR036390">
    <property type="entry name" value="WH_DNA-bd_sf"/>
</dbReference>
<organism evidence="1 2">
    <name type="scientific">Agromyces neolithicus</name>
    <dbReference type="NCBI Taxonomy" id="269420"/>
    <lineage>
        <taxon>Bacteria</taxon>
        <taxon>Bacillati</taxon>
        <taxon>Actinomycetota</taxon>
        <taxon>Actinomycetes</taxon>
        <taxon>Micrococcales</taxon>
        <taxon>Microbacteriaceae</taxon>
        <taxon>Agromyces</taxon>
    </lineage>
</organism>
<evidence type="ECO:0008006" key="3">
    <source>
        <dbReference type="Google" id="ProtNLM"/>
    </source>
</evidence>
<dbReference type="Proteomes" id="UP001500002">
    <property type="component" value="Unassembled WGS sequence"/>
</dbReference>